<keyword evidence="4" id="KW-1185">Reference proteome</keyword>
<dbReference type="EMBL" id="CAXAMN010003202">
    <property type="protein sequence ID" value="CAK9003374.1"/>
    <property type="molecule type" value="Genomic_DNA"/>
</dbReference>
<accession>A0ABP0IPW2</accession>
<feature type="region of interest" description="Disordered" evidence="1">
    <location>
        <begin position="149"/>
        <end position="183"/>
    </location>
</feature>
<evidence type="ECO:0000313" key="3">
    <source>
        <dbReference type="EMBL" id="CAK9003374.1"/>
    </source>
</evidence>
<dbReference type="Proteomes" id="UP001642484">
    <property type="component" value="Unassembled WGS sequence"/>
</dbReference>
<feature type="region of interest" description="Disordered" evidence="1">
    <location>
        <begin position="215"/>
        <end position="246"/>
    </location>
</feature>
<evidence type="ECO:0000313" key="4">
    <source>
        <dbReference type="Proteomes" id="UP001642484"/>
    </source>
</evidence>
<evidence type="ECO:0000256" key="1">
    <source>
        <dbReference type="SAM" id="MobiDB-lite"/>
    </source>
</evidence>
<feature type="region of interest" description="Disordered" evidence="1">
    <location>
        <begin position="73"/>
        <end position="108"/>
    </location>
</feature>
<feature type="domain" description="DUF4116" evidence="2">
    <location>
        <begin position="426"/>
        <end position="471"/>
    </location>
</feature>
<dbReference type="InterPro" id="IPR025197">
    <property type="entry name" value="DUF4116"/>
</dbReference>
<feature type="compositionally biased region" description="Basic and acidic residues" evidence="1">
    <location>
        <begin position="97"/>
        <end position="108"/>
    </location>
</feature>
<gene>
    <name evidence="3" type="ORF">CCMP2556_LOCUS7259</name>
</gene>
<feature type="compositionally biased region" description="Acidic residues" evidence="1">
    <location>
        <begin position="226"/>
        <end position="244"/>
    </location>
</feature>
<evidence type="ECO:0000259" key="2">
    <source>
        <dbReference type="Pfam" id="PF13475"/>
    </source>
</evidence>
<sequence>MADEVVGVTRHFPLHFPNCLKAIAGVLRHPACAGETVVAGGGRSPFQPQEREQKRVQLEVYRCIFAVTAATPGETGTGETARKRREEELGAQLAQAQREESEVSRQMEELKRKAPGRLMPRRTRRVVRAREGKGARCCLVRDPAGGGTAELQRQLVGPTRPERSRTRGRRISSAEVSSRGSDGRFRPIARVGSVWDGAAKWIDKRLGCLEGAGLARERESEVPPESSDDEEEEEEEELVEDDEADSVRLRARRAEKDKTFSEDAWELLVEAIPLKRREPNSWGGCAVRQALPSLSYIALMLVVDPKVAEAVPTDDPRARRSRSDRHPKRQTGLGGIGGGAELGLPRATLKGEGRTSTKKVALTWEKVSGRPRVRDRDVDRRVWAGVTVARLDVASGDRMLALAPEEYTNNREVVMSAIKQDLGGDEDGLALRHASSELQNDWSFVAAAVCRDGEARRGGRDALQFASPELRNDSKMARWAMGIRAPRQDAPSGQINIEEWTGPDLSEYNNMATGRTAQPNCLRHASAQLRGKDQELMLHAIREYWFAADHLTLPLRESKPFWRKVLEQNERTGWQAFGNYAPVFLREDEELMNCALQFDPMALHFAGPALRKRRSFVLEAVQRDWRSLRCAPAEYQADVELLVAAAMQNLEALEYAGGELKSVALRAVQPPSRSSGQWQTHGSRVERQILEEEKESLRTRCRWKDGFIETWTGLQDAEEVEKQAKKQKEICQEICMLREWNRVMLQLSSKHGRALSFMRPTGVDARWTLEAVKGNGVALAYAEARHALLPLASWERHGGDDHDVRVQSYQER</sequence>
<comment type="caution">
    <text evidence="3">The sequence shown here is derived from an EMBL/GenBank/DDBJ whole genome shotgun (WGS) entry which is preliminary data.</text>
</comment>
<reference evidence="3 4" key="1">
    <citation type="submission" date="2024-02" db="EMBL/GenBank/DDBJ databases">
        <authorList>
            <person name="Chen Y."/>
            <person name="Shah S."/>
            <person name="Dougan E. K."/>
            <person name="Thang M."/>
            <person name="Chan C."/>
        </authorList>
    </citation>
    <scope>NUCLEOTIDE SEQUENCE [LARGE SCALE GENOMIC DNA]</scope>
</reference>
<feature type="compositionally biased region" description="Basic residues" evidence="1">
    <location>
        <begin position="319"/>
        <end position="329"/>
    </location>
</feature>
<feature type="region of interest" description="Disordered" evidence="1">
    <location>
        <begin position="310"/>
        <end position="337"/>
    </location>
</feature>
<dbReference type="Pfam" id="PF13475">
    <property type="entry name" value="DUF4116"/>
    <property type="match status" value="2"/>
</dbReference>
<proteinExistence type="predicted"/>
<feature type="domain" description="DUF4116" evidence="2">
    <location>
        <begin position="614"/>
        <end position="661"/>
    </location>
</feature>
<name>A0ABP0IPW2_9DINO</name>
<organism evidence="3 4">
    <name type="scientific">Durusdinium trenchii</name>
    <dbReference type="NCBI Taxonomy" id="1381693"/>
    <lineage>
        <taxon>Eukaryota</taxon>
        <taxon>Sar</taxon>
        <taxon>Alveolata</taxon>
        <taxon>Dinophyceae</taxon>
        <taxon>Suessiales</taxon>
        <taxon>Symbiodiniaceae</taxon>
        <taxon>Durusdinium</taxon>
    </lineage>
</organism>
<protein>
    <recommendedName>
        <fullName evidence="2">DUF4116 domain-containing protein</fullName>
    </recommendedName>
</protein>